<dbReference type="SUPFAM" id="SSF55961">
    <property type="entry name" value="Bet v1-like"/>
    <property type="match status" value="1"/>
</dbReference>
<protein>
    <recommendedName>
        <fullName evidence="2">Coenzyme Q-binding protein COQ10 START domain-containing protein</fullName>
    </recommendedName>
</protein>
<dbReference type="AlphaFoldDB" id="A0A6J4IWP6"/>
<dbReference type="EMBL" id="CADCTK010000568">
    <property type="protein sequence ID" value="CAA9264271.1"/>
    <property type="molecule type" value="Genomic_DNA"/>
</dbReference>
<dbReference type="CDD" id="cd07812">
    <property type="entry name" value="SRPBCC"/>
    <property type="match status" value="1"/>
</dbReference>
<evidence type="ECO:0008006" key="2">
    <source>
        <dbReference type="Google" id="ProtNLM"/>
    </source>
</evidence>
<proteinExistence type="predicted"/>
<sequence length="151" mass="17557">MLSVHSESVLDAAPQRVWDFVVTLRWLPLWLGDIRSVQAISDEQASVGTTFTALHHRRHYDESWIVADLSPLHRIRLLAYNRRPEYTFLLDPHAAGTHFTMIYTWPSDRGVLDRLLPPTSQRRMVDDSLARLRELFTLNRDIKLLHGMGDE</sequence>
<organism evidence="1">
    <name type="scientific">uncultured Chloroflexia bacterium</name>
    <dbReference type="NCBI Taxonomy" id="1672391"/>
    <lineage>
        <taxon>Bacteria</taxon>
        <taxon>Bacillati</taxon>
        <taxon>Chloroflexota</taxon>
        <taxon>Chloroflexia</taxon>
        <taxon>environmental samples</taxon>
    </lineage>
</organism>
<evidence type="ECO:0000313" key="1">
    <source>
        <dbReference type="EMBL" id="CAA9264271.1"/>
    </source>
</evidence>
<name>A0A6J4IWP6_9CHLR</name>
<dbReference type="InterPro" id="IPR023393">
    <property type="entry name" value="START-like_dom_sf"/>
</dbReference>
<dbReference type="Gene3D" id="3.30.530.20">
    <property type="match status" value="1"/>
</dbReference>
<gene>
    <name evidence="1" type="ORF">AVDCRST_MAG26-2482</name>
</gene>
<reference evidence="1" key="1">
    <citation type="submission" date="2020-02" db="EMBL/GenBank/DDBJ databases">
        <authorList>
            <person name="Meier V. D."/>
        </authorList>
    </citation>
    <scope>NUCLEOTIDE SEQUENCE</scope>
    <source>
        <strain evidence="1">AVDCRST_MAG26</strain>
    </source>
</reference>
<accession>A0A6J4IWP6</accession>